<feature type="transmembrane region" description="Helical" evidence="1">
    <location>
        <begin position="31"/>
        <end position="52"/>
    </location>
</feature>
<dbReference type="Proteomes" id="UP000824782">
    <property type="component" value="Unassembled WGS sequence"/>
</dbReference>
<keyword evidence="1" id="KW-1133">Transmembrane helix</keyword>
<keyword evidence="1" id="KW-0472">Membrane</keyword>
<accession>A0AAV6YXX7</accession>
<proteinExistence type="predicted"/>
<evidence type="ECO:0000313" key="2">
    <source>
        <dbReference type="EMBL" id="KAG8539855.1"/>
    </source>
</evidence>
<keyword evidence="3" id="KW-1185">Reference proteome</keyword>
<comment type="caution">
    <text evidence="2">The sequence shown here is derived from an EMBL/GenBank/DDBJ whole genome shotgun (WGS) entry which is preliminary data.</text>
</comment>
<name>A0AAV6YXX7_ENGPU</name>
<protein>
    <submittedName>
        <fullName evidence="2">Uncharacterized protein</fullName>
    </submittedName>
</protein>
<keyword evidence="1" id="KW-0812">Transmembrane</keyword>
<gene>
    <name evidence="2" type="ORF">GDO81_020241</name>
</gene>
<evidence type="ECO:0000313" key="3">
    <source>
        <dbReference type="Proteomes" id="UP000824782"/>
    </source>
</evidence>
<reference evidence="2" key="1">
    <citation type="thesis" date="2020" institute="ProQuest LLC" country="789 East Eisenhower Parkway, Ann Arbor, MI, USA">
        <title>Comparative Genomics and Chromosome Evolution.</title>
        <authorList>
            <person name="Mudd A.B."/>
        </authorList>
    </citation>
    <scope>NUCLEOTIDE SEQUENCE</scope>
    <source>
        <strain evidence="2">237g6f4</strain>
        <tissue evidence="2">Blood</tissue>
    </source>
</reference>
<evidence type="ECO:0000256" key="1">
    <source>
        <dbReference type="SAM" id="Phobius"/>
    </source>
</evidence>
<sequence length="88" mass="10486">MNELLSRPSSGECRVTRAEAQTLSIYDNVDIGLFLVYIVYSWGYFPVVLQYLKKKYKKKVINDKNLTRCMSDRWYAVFGIWMDHMTYN</sequence>
<dbReference type="EMBL" id="WNYA01012709">
    <property type="protein sequence ID" value="KAG8539855.1"/>
    <property type="molecule type" value="Genomic_DNA"/>
</dbReference>
<dbReference type="AlphaFoldDB" id="A0AAV6YXX7"/>
<organism evidence="2 3">
    <name type="scientific">Engystomops pustulosus</name>
    <name type="common">Tungara frog</name>
    <name type="synonym">Physalaemus pustulosus</name>
    <dbReference type="NCBI Taxonomy" id="76066"/>
    <lineage>
        <taxon>Eukaryota</taxon>
        <taxon>Metazoa</taxon>
        <taxon>Chordata</taxon>
        <taxon>Craniata</taxon>
        <taxon>Vertebrata</taxon>
        <taxon>Euteleostomi</taxon>
        <taxon>Amphibia</taxon>
        <taxon>Batrachia</taxon>
        <taxon>Anura</taxon>
        <taxon>Neobatrachia</taxon>
        <taxon>Hyloidea</taxon>
        <taxon>Leptodactylidae</taxon>
        <taxon>Leiuperinae</taxon>
        <taxon>Engystomops</taxon>
    </lineage>
</organism>